<organism evidence="2 3">
    <name type="scientific">Elysia crispata</name>
    <name type="common">lettuce slug</name>
    <dbReference type="NCBI Taxonomy" id="231223"/>
    <lineage>
        <taxon>Eukaryota</taxon>
        <taxon>Metazoa</taxon>
        <taxon>Spiralia</taxon>
        <taxon>Lophotrochozoa</taxon>
        <taxon>Mollusca</taxon>
        <taxon>Gastropoda</taxon>
        <taxon>Heterobranchia</taxon>
        <taxon>Euthyneura</taxon>
        <taxon>Panpulmonata</taxon>
        <taxon>Sacoglossa</taxon>
        <taxon>Placobranchoidea</taxon>
        <taxon>Plakobranchidae</taxon>
        <taxon>Elysia</taxon>
    </lineage>
</organism>
<name>A0AAE0Z0U1_9GAST</name>
<sequence length="78" mass="8544">MEGRSPRAGGRAIIRTTPDDADRHDTDTSVGGDPKALAPRCWTDSAEIRRPLGLHGAPFRLYHLLKVSVYSVGLCEKK</sequence>
<evidence type="ECO:0000313" key="2">
    <source>
        <dbReference type="EMBL" id="KAK3760838.1"/>
    </source>
</evidence>
<gene>
    <name evidence="2" type="ORF">RRG08_034681</name>
</gene>
<feature type="compositionally biased region" description="Basic and acidic residues" evidence="1">
    <location>
        <begin position="17"/>
        <end position="27"/>
    </location>
</feature>
<dbReference type="EMBL" id="JAWDGP010004939">
    <property type="protein sequence ID" value="KAK3760838.1"/>
    <property type="molecule type" value="Genomic_DNA"/>
</dbReference>
<evidence type="ECO:0000313" key="3">
    <source>
        <dbReference type="Proteomes" id="UP001283361"/>
    </source>
</evidence>
<dbReference type="AlphaFoldDB" id="A0AAE0Z0U1"/>
<reference evidence="2" key="1">
    <citation type="journal article" date="2023" name="G3 (Bethesda)">
        <title>A reference genome for the long-term kleptoplast-retaining sea slug Elysia crispata morphotype clarki.</title>
        <authorList>
            <person name="Eastman K.E."/>
            <person name="Pendleton A.L."/>
            <person name="Shaikh M.A."/>
            <person name="Suttiyut T."/>
            <person name="Ogas R."/>
            <person name="Tomko P."/>
            <person name="Gavelis G."/>
            <person name="Widhalm J.R."/>
            <person name="Wisecaver J.H."/>
        </authorList>
    </citation>
    <scope>NUCLEOTIDE SEQUENCE</scope>
    <source>
        <strain evidence="2">ECLA1</strain>
    </source>
</reference>
<accession>A0AAE0Z0U1</accession>
<dbReference type="Proteomes" id="UP001283361">
    <property type="component" value="Unassembled WGS sequence"/>
</dbReference>
<feature type="region of interest" description="Disordered" evidence="1">
    <location>
        <begin position="1"/>
        <end position="36"/>
    </location>
</feature>
<keyword evidence="3" id="KW-1185">Reference proteome</keyword>
<proteinExistence type="predicted"/>
<evidence type="ECO:0000256" key="1">
    <source>
        <dbReference type="SAM" id="MobiDB-lite"/>
    </source>
</evidence>
<protein>
    <submittedName>
        <fullName evidence="2">Uncharacterized protein</fullName>
    </submittedName>
</protein>
<comment type="caution">
    <text evidence="2">The sequence shown here is derived from an EMBL/GenBank/DDBJ whole genome shotgun (WGS) entry which is preliminary data.</text>
</comment>